<dbReference type="Pfam" id="PF01261">
    <property type="entry name" value="AP_endonuc_2"/>
    <property type="match status" value="1"/>
</dbReference>
<reference evidence="3 5" key="3">
    <citation type="submission" date="2020-11" db="EMBL/GenBank/DDBJ databases">
        <title>Closed and high quality bacterial genomes of the OMM12 community.</title>
        <authorList>
            <person name="Marbouty M."/>
            <person name="Lamy-Besnier Q."/>
            <person name="Debarbieux L."/>
            <person name="Koszul R."/>
        </authorList>
    </citation>
    <scope>NUCLEOTIDE SEQUENCE [LARGE SCALE GENOMIC DNA]</scope>
    <source>
        <strain evidence="3 5">KB18</strain>
    </source>
</reference>
<dbReference type="InterPro" id="IPR036237">
    <property type="entry name" value="Xyl_isomerase-like_sf"/>
</dbReference>
<evidence type="ECO:0000313" key="2">
    <source>
        <dbReference type="EMBL" id="ASB41302.1"/>
    </source>
</evidence>
<sequence length="288" mass="32982">MSLKLGIQLFSVREEMAKSVENTIRTLADIGYRRLELSNHNALNDFGTGFGMSAADFKKLLDELGLEVVTNTVNPYTDDNIDKLIEYHVAIGAKGLVLPVVWYETRDDVLRCCENINRWGKKCHEAGLYYLFHNHFHEFQKFDGKTVVDLVLENTDPDYVGFELDTYWAMRAGVDPCDVLRQQGKRCKAIHQKDYTKGREGHINLLERAGTKGVSLERFKEICQSVNYEKDFTEIGSGIMDIQKIIDTAIEYTDAGYILLEQDHASVPQLDSVRKSFENFKRFTGIEF</sequence>
<dbReference type="KEGG" id="amur:ADH66_11920"/>
<evidence type="ECO:0000313" key="3">
    <source>
        <dbReference type="EMBL" id="QQR30568.1"/>
    </source>
</evidence>
<keyword evidence="3" id="KW-0413">Isomerase</keyword>
<protein>
    <submittedName>
        <fullName evidence="3">Sugar phosphate isomerase/epimerase</fullName>
    </submittedName>
</protein>
<dbReference type="EMBL" id="CP021422">
    <property type="protein sequence ID" value="ASB41302.1"/>
    <property type="molecule type" value="Genomic_DNA"/>
</dbReference>
<dbReference type="RefSeq" id="WP_066540457.1">
    <property type="nucleotide sequence ID" value="NZ_CAPVCI010000046.1"/>
</dbReference>
<evidence type="ECO:0000313" key="4">
    <source>
        <dbReference type="Proteomes" id="UP000196710"/>
    </source>
</evidence>
<reference evidence="2" key="1">
    <citation type="journal article" date="2017" name="Genome Announc.">
        <title>High-Quality Whole-Genome Sequences of the Oligo-Mouse-Microbiota Bacterial Community.</title>
        <authorList>
            <person name="Garzetti D."/>
            <person name="Brugiroux S."/>
            <person name="Bunk B."/>
            <person name="Pukall R."/>
            <person name="McCoy K.D."/>
            <person name="Macpherson A.J."/>
            <person name="Stecher B."/>
        </authorList>
    </citation>
    <scope>NUCLEOTIDE SEQUENCE</scope>
    <source>
        <strain evidence="2">KB18</strain>
    </source>
</reference>
<dbReference type="AlphaFoldDB" id="A0A1Z2XS80"/>
<dbReference type="InterPro" id="IPR050312">
    <property type="entry name" value="IolE/XylAMocC-like"/>
</dbReference>
<evidence type="ECO:0000259" key="1">
    <source>
        <dbReference type="Pfam" id="PF01261"/>
    </source>
</evidence>
<dbReference type="EMBL" id="CP065321">
    <property type="protein sequence ID" value="QQR30568.1"/>
    <property type="molecule type" value="Genomic_DNA"/>
</dbReference>
<evidence type="ECO:0000313" key="5">
    <source>
        <dbReference type="Proteomes" id="UP000596035"/>
    </source>
</evidence>
<keyword evidence="4" id="KW-1185">Reference proteome</keyword>
<feature type="domain" description="Xylose isomerase-like TIM barrel" evidence="1">
    <location>
        <begin position="25"/>
        <end position="281"/>
    </location>
</feature>
<gene>
    <name evidence="2" type="ORF">ADH66_11920</name>
    <name evidence="3" type="ORF">I5Q82_02230</name>
</gene>
<reference evidence="4" key="2">
    <citation type="submission" date="2017-05" db="EMBL/GenBank/DDBJ databases">
        <title>Improved OligoMM genomes.</title>
        <authorList>
            <person name="Garzetti D."/>
        </authorList>
    </citation>
    <scope>NUCLEOTIDE SEQUENCE [LARGE SCALE GENOMIC DNA]</scope>
    <source>
        <strain evidence="4">KB18</strain>
    </source>
</reference>
<dbReference type="Gene3D" id="3.20.20.150">
    <property type="entry name" value="Divalent-metal-dependent TIM barrel enzymes"/>
    <property type="match status" value="1"/>
</dbReference>
<dbReference type="InterPro" id="IPR013022">
    <property type="entry name" value="Xyl_isomerase-like_TIM-brl"/>
</dbReference>
<dbReference type="PANTHER" id="PTHR12110:SF41">
    <property type="entry name" value="INOSOSE DEHYDRATASE"/>
    <property type="match status" value="1"/>
</dbReference>
<accession>A0A1Z2XS80</accession>
<proteinExistence type="predicted"/>
<organism evidence="3 5">
    <name type="scientific">Acutalibacter muris</name>
    <dbReference type="NCBI Taxonomy" id="1796620"/>
    <lineage>
        <taxon>Bacteria</taxon>
        <taxon>Bacillati</taxon>
        <taxon>Bacillota</taxon>
        <taxon>Clostridia</taxon>
        <taxon>Eubacteriales</taxon>
        <taxon>Acutalibacteraceae</taxon>
        <taxon>Acutalibacter</taxon>
    </lineage>
</organism>
<dbReference type="Proteomes" id="UP000196710">
    <property type="component" value="Chromosome"/>
</dbReference>
<dbReference type="GO" id="GO:0016853">
    <property type="term" value="F:isomerase activity"/>
    <property type="evidence" value="ECO:0007669"/>
    <property type="project" value="UniProtKB-KW"/>
</dbReference>
<name>A0A1Z2XS80_9FIRM</name>
<dbReference type="SUPFAM" id="SSF51658">
    <property type="entry name" value="Xylose isomerase-like"/>
    <property type="match status" value="1"/>
</dbReference>
<dbReference type="PANTHER" id="PTHR12110">
    <property type="entry name" value="HYDROXYPYRUVATE ISOMERASE"/>
    <property type="match status" value="1"/>
</dbReference>
<dbReference type="Proteomes" id="UP000596035">
    <property type="component" value="Chromosome"/>
</dbReference>